<sequence length="71" mass="8148">LSSPKVQLLFPSNHLPSIETFCYLLPLISPNFDFLFNFGRNQVQVSINLTSVFTSTTHDFRHCSNHPILQQ</sequence>
<organism evidence="1 2">
    <name type="scientific">Kingdonia uniflora</name>
    <dbReference type="NCBI Taxonomy" id="39325"/>
    <lineage>
        <taxon>Eukaryota</taxon>
        <taxon>Viridiplantae</taxon>
        <taxon>Streptophyta</taxon>
        <taxon>Embryophyta</taxon>
        <taxon>Tracheophyta</taxon>
        <taxon>Spermatophyta</taxon>
        <taxon>Magnoliopsida</taxon>
        <taxon>Ranunculales</taxon>
        <taxon>Circaeasteraceae</taxon>
        <taxon>Kingdonia</taxon>
    </lineage>
</organism>
<keyword evidence="2" id="KW-1185">Reference proteome</keyword>
<name>A0A7J7KUV8_9MAGN</name>
<dbReference type="AlphaFoldDB" id="A0A7J7KUV8"/>
<evidence type="ECO:0000313" key="1">
    <source>
        <dbReference type="EMBL" id="KAF6134141.1"/>
    </source>
</evidence>
<dbReference type="Proteomes" id="UP000541444">
    <property type="component" value="Unassembled WGS sequence"/>
</dbReference>
<feature type="non-terminal residue" evidence="1">
    <location>
        <position position="1"/>
    </location>
</feature>
<protein>
    <submittedName>
        <fullName evidence="1">Uncharacterized protein</fullName>
    </submittedName>
</protein>
<proteinExistence type="predicted"/>
<evidence type="ECO:0000313" key="2">
    <source>
        <dbReference type="Proteomes" id="UP000541444"/>
    </source>
</evidence>
<comment type="caution">
    <text evidence="1">The sequence shown here is derived from an EMBL/GenBank/DDBJ whole genome shotgun (WGS) entry which is preliminary data.</text>
</comment>
<gene>
    <name evidence="1" type="ORF">GIB67_013538</name>
</gene>
<dbReference type="EMBL" id="JACGCM010002890">
    <property type="protein sequence ID" value="KAF6134141.1"/>
    <property type="molecule type" value="Genomic_DNA"/>
</dbReference>
<accession>A0A7J7KUV8</accession>
<reference evidence="1 2" key="1">
    <citation type="journal article" date="2020" name="IScience">
        <title>Genome Sequencing of the Endangered Kingdonia uniflora (Circaeasteraceae, Ranunculales) Reveals Potential Mechanisms of Evolutionary Specialization.</title>
        <authorList>
            <person name="Sun Y."/>
            <person name="Deng T."/>
            <person name="Zhang A."/>
            <person name="Moore M.J."/>
            <person name="Landis J.B."/>
            <person name="Lin N."/>
            <person name="Zhang H."/>
            <person name="Zhang X."/>
            <person name="Huang J."/>
            <person name="Zhang X."/>
            <person name="Sun H."/>
            <person name="Wang H."/>
        </authorList>
    </citation>
    <scope>NUCLEOTIDE SEQUENCE [LARGE SCALE GENOMIC DNA]</scope>
    <source>
        <strain evidence="1">TB1705</strain>
        <tissue evidence="1">Leaf</tissue>
    </source>
</reference>